<dbReference type="Proteomes" id="UP000008783">
    <property type="component" value="Unassembled WGS sequence"/>
</dbReference>
<dbReference type="AlphaFoldDB" id="H6QRN7"/>
<dbReference type="EMBL" id="DS178284">
    <property type="protein sequence ID" value="EHS63331.1"/>
    <property type="molecule type" value="Genomic_DNA"/>
</dbReference>
<organism evidence="1 2">
    <name type="scientific">Puccinia graminis f. sp. tritici (strain CRL 75-36-700-3 / race SCCL)</name>
    <name type="common">Black stem rust fungus</name>
    <dbReference type="NCBI Taxonomy" id="418459"/>
    <lineage>
        <taxon>Eukaryota</taxon>
        <taxon>Fungi</taxon>
        <taxon>Dikarya</taxon>
        <taxon>Basidiomycota</taxon>
        <taxon>Pucciniomycotina</taxon>
        <taxon>Pucciniomycetes</taxon>
        <taxon>Pucciniales</taxon>
        <taxon>Pucciniaceae</taxon>
        <taxon>Puccinia</taxon>
    </lineage>
</organism>
<dbReference type="KEGG" id="pgr:PGTG_21632"/>
<reference evidence="2" key="1">
    <citation type="journal article" date="2011" name="Proc. Natl. Acad. Sci. U.S.A.">
        <title>Obligate biotrophy features unraveled by the genomic analysis of rust fungi.</title>
        <authorList>
            <person name="Duplessis S."/>
            <person name="Cuomo C.A."/>
            <person name="Lin Y.-C."/>
            <person name="Aerts A."/>
            <person name="Tisserant E."/>
            <person name="Veneault-Fourrey C."/>
            <person name="Joly D.L."/>
            <person name="Hacquard S."/>
            <person name="Amselem J."/>
            <person name="Cantarel B.L."/>
            <person name="Chiu R."/>
            <person name="Coutinho P.M."/>
            <person name="Feau N."/>
            <person name="Field M."/>
            <person name="Frey P."/>
            <person name="Gelhaye E."/>
            <person name="Goldberg J."/>
            <person name="Grabherr M.G."/>
            <person name="Kodira C.D."/>
            <person name="Kohler A."/>
            <person name="Kuees U."/>
            <person name="Lindquist E.A."/>
            <person name="Lucas S.M."/>
            <person name="Mago R."/>
            <person name="Mauceli E."/>
            <person name="Morin E."/>
            <person name="Murat C."/>
            <person name="Pangilinan J.L."/>
            <person name="Park R."/>
            <person name="Pearson M."/>
            <person name="Quesneville H."/>
            <person name="Rouhier N."/>
            <person name="Sakthikumar S."/>
            <person name="Salamov A.A."/>
            <person name="Schmutz J."/>
            <person name="Selles B."/>
            <person name="Shapiro H."/>
            <person name="Tanguay P."/>
            <person name="Tuskan G.A."/>
            <person name="Henrissat B."/>
            <person name="Van de Peer Y."/>
            <person name="Rouze P."/>
            <person name="Ellis J.G."/>
            <person name="Dodds P.N."/>
            <person name="Schein J.E."/>
            <person name="Zhong S."/>
            <person name="Hamelin R.C."/>
            <person name="Grigoriev I.V."/>
            <person name="Szabo L.J."/>
            <person name="Martin F."/>
        </authorList>
    </citation>
    <scope>NUCLEOTIDE SEQUENCE [LARGE SCALE GENOMIC DNA]</scope>
    <source>
        <strain evidence="2">CRL 75-36-700-3 / race SCCL</strain>
    </source>
</reference>
<protein>
    <submittedName>
        <fullName evidence="1">Uncharacterized protein</fullName>
    </submittedName>
</protein>
<dbReference type="HOGENOM" id="CLU_3107460_0_0_1"/>
<keyword evidence="2" id="KW-1185">Reference proteome</keyword>
<gene>
    <name evidence="1" type="ORF">PGTG_21632</name>
</gene>
<dbReference type="RefSeq" id="XP_003889834.1">
    <property type="nucleotide sequence ID" value="XM_003889785.1"/>
</dbReference>
<sequence length="51" mass="5668">MDCMKLARAKTCKLHVAGLYRLVRLVRFNRAPVRSGTVPDTDSLGVIHMVA</sequence>
<evidence type="ECO:0000313" key="2">
    <source>
        <dbReference type="Proteomes" id="UP000008783"/>
    </source>
</evidence>
<dbReference type="InParanoid" id="H6QRN7"/>
<dbReference type="GeneID" id="13540764"/>
<name>H6QRN7_PUCGT</name>
<dbReference type="VEuPathDB" id="FungiDB:PGTG_21632"/>
<evidence type="ECO:0000313" key="1">
    <source>
        <dbReference type="EMBL" id="EHS63331.1"/>
    </source>
</evidence>
<accession>H6QRN7</accession>
<proteinExistence type="predicted"/>